<feature type="region of interest" description="Disordered" evidence="5">
    <location>
        <begin position="1117"/>
        <end position="1244"/>
    </location>
</feature>
<evidence type="ECO:0000256" key="3">
    <source>
        <dbReference type="ARBA" id="ARBA00023242"/>
    </source>
</evidence>
<evidence type="ECO:0008006" key="9">
    <source>
        <dbReference type="Google" id="ProtNLM"/>
    </source>
</evidence>
<evidence type="ECO:0000256" key="5">
    <source>
        <dbReference type="SAM" id="MobiDB-lite"/>
    </source>
</evidence>
<evidence type="ECO:0000256" key="1">
    <source>
        <dbReference type="ARBA" id="ARBA00004123"/>
    </source>
</evidence>
<evidence type="ECO:0000259" key="7">
    <source>
        <dbReference type="Pfam" id="PF05029"/>
    </source>
</evidence>
<dbReference type="PANTHER" id="PTHR22940:SF4">
    <property type="entry name" value="PROTEIN TIMELESS HOMOLOG"/>
    <property type="match status" value="1"/>
</dbReference>
<dbReference type="GO" id="GO:0006281">
    <property type="term" value="P:DNA repair"/>
    <property type="evidence" value="ECO:0007669"/>
    <property type="project" value="TreeGrafter"/>
</dbReference>
<dbReference type="GO" id="GO:0043111">
    <property type="term" value="P:replication fork arrest"/>
    <property type="evidence" value="ECO:0007669"/>
    <property type="project" value="TreeGrafter"/>
</dbReference>
<feature type="region of interest" description="Disordered" evidence="5">
    <location>
        <begin position="528"/>
        <end position="548"/>
    </location>
</feature>
<comment type="subcellular location">
    <subcellularLocation>
        <location evidence="1">Nucleus</location>
    </subcellularLocation>
</comment>
<dbReference type="GO" id="GO:0048511">
    <property type="term" value="P:rhythmic process"/>
    <property type="evidence" value="ECO:0007669"/>
    <property type="project" value="UniProtKB-KW"/>
</dbReference>
<keyword evidence="4" id="KW-0131">Cell cycle</keyword>
<organism evidence="8">
    <name type="scientific">Homalodisca liturata</name>
    <dbReference type="NCBI Taxonomy" id="320908"/>
    <lineage>
        <taxon>Eukaryota</taxon>
        <taxon>Metazoa</taxon>
        <taxon>Ecdysozoa</taxon>
        <taxon>Arthropoda</taxon>
        <taxon>Hexapoda</taxon>
        <taxon>Insecta</taxon>
        <taxon>Pterygota</taxon>
        <taxon>Neoptera</taxon>
        <taxon>Paraneoptera</taxon>
        <taxon>Hemiptera</taxon>
        <taxon>Auchenorrhyncha</taxon>
        <taxon>Membracoidea</taxon>
        <taxon>Cicadellidae</taxon>
        <taxon>Cicadellinae</taxon>
        <taxon>Proconiini</taxon>
        <taxon>Homalodisca</taxon>
    </lineage>
</organism>
<gene>
    <name evidence="8" type="ORF">g.7949</name>
</gene>
<evidence type="ECO:0000256" key="4">
    <source>
        <dbReference type="ARBA" id="ARBA00023306"/>
    </source>
</evidence>
<evidence type="ECO:0000256" key="2">
    <source>
        <dbReference type="ARBA" id="ARBA00008174"/>
    </source>
</evidence>
<feature type="domain" description="Timeless C-terminal" evidence="7">
    <location>
        <begin position="1006"/>
        <end position="1089"/>
    </location>
</feature>
<dbReference type="Pfam" id="PF04821">
    <property type="entry name" value="TIMELESS"/>
    <property type="match status" value="1"/>
</dbReference>
<dbReference type="EMBL" id="GECU01034999">
    <property type="protein sequence ID" value="JAS72707.1"/>
    <property type="molecule type" value="Transcribed_RNA"/>
</dbReference>
<keyword evidence="3" id="KW-0539">Nucleus</keyword>
<feature type="compositionally biased region" description="Basic and acidic residues" evidence="5">
    <location>
        <begin position="1168"/>
        <end position="1184"/>
    </location>
</feature>
<feature type="compositionally biased region" description="Basic residues" evidence="5">
    <location>
        <begin position="1131"/>
        <end position="1143"/>
    </location>
</feature>
<dbReference type="GO" id="GO:0000076">
    <property type="term" value="P:DNA replication checkpoint signaling"/>
    <property type="evidence" value="ECO:0007669"/>
    <property type="project" value="TreeGrafter"/>
</dbReference>
<dbReference type="PANTHER" id="PTHR22940">
    <property type="entry name" value="TIMEOUT/TIMELESS-2"/>
    <property type="match status" value="1"/>
</dbReference>
<comment type="similarity">
    <text evidence="2">Belongs to the timeless family.</text>
</comment>
<dbReference type="GO" id="GO:0003677">
    <property type="term" value="F:DNA binding"/>
    <property type="evidence" value="ECO:0007669"/>
    <property type="project" value="TreeGrafter"/>
</dbReference>
<name>A0A1B6HDC8_9HEMI</name>
<accession>A0A1B6HDC8</accession>
<feature type="compositionally biased region" description="Basic residues" evidence="5">
    <location>
        <begin position="941"/>
        <end position="950"/>
    </location>
</feature>
<feature type="domain" description="Timeless N-terminal" evidence="6">
    <location>
        <begin position="24"/>
        <end position="284"/>
    </location>
</feature>
<feature type="compositionally biased region" description="Basic residues" evidence="5">
    <location>
        <begin position="529"/>
        <end position="542"/>
    </location>
</feature>
<dbReference type="Pfam" id="PF05029">
    <property type="entry name" value="TIMELESS_C"/>
    <property type="match status" value="1"/>
</dbReference>
<dbReference type="GO" id="GO:0009649">
    <property type="term" value="P:entrainment of circadian clock"/>
    <property type="evidence" value="ECO:0007669"/>
    <property type="project" value="TreeGrafter"/>
</dbReference>
<dbReference type="GO" id="GO:0031298">
    <property type="term" value="C:replication fork protection complex"/>
    <property type="evidence" value="ECO:0007669"/>
    <property type="project" value="TreeGrafter"/>
</dbReference>
<feature type="compositionally biased region" description="Basic and acidic residues" evidence="5">
    <location>
        <begin position="1195"/>
        <end position="1219"/>
    </location>
</feature>
<proteinExistence type="inferred from homology"/>
<feature type="compositionally biased region" description="Basic and acidic residues" evidence="5">
    <location>
        <begin position="951"/>
        <end position="960"/>
    </location>
</feature>
<evidence type="ECO:0000259" key="6">
    <source>
        <dbReference type="Pfam" id="PF04821"/>
    </source>
</evidence>
<dbReference type="InterPro" id="IPR006906">
    <property type="entry name" value="Timeless_N"/>
</dbReference>
<feature type="region of interest" description="Disordered" evidence="5">
    <location>
        <begin position="969"/>
        <end position="991"/>
    </location>
</feature>
<sequence length="1292" mass="149659">MLSGLLSAELSATCNALGYSSGSTYYTDPYVKETITDLIRYLRRDDEDHTIRRHLGSAKILQTDLLPILIHHSEKEDLFDVLLRLLVNLTNPALLIYQEQLPTERTASHHFLQLVAQLQGYKEAFTDQQLWEILAKKLADLLQIEYHERDEDQSRTMERILILARNVLQVPTDADENRPDNDASIHDQVLWALHQGGMVDLFLYIASTDHEQQYYMHILEIVSLMLREQNPATLASAALQRSQQEKERDEKELLEIRRREIKEKQAKVKLYTGSRHSRFGGTFIIKNFKSISDRDLIYHKPPTKGVTFSVGNEKERSKVPKNKQALTHHTSERRSAFSVRLFLKEFCVEFLNGAYNPLMYKVRENLMRAVGQPNDETYYFWAMKFFMEFNRLYKFQVKLISETMHQQIFHFVQTQMENWLENMIVDKKKIPLWSRRIHQALKAYQELLLTLQAMDRSPDQSVRESARVIKSNIFYQSEYRELIIYLFNVFTETKFTRSYLKDLVETAHIFLKMLEHFCSRHQNLIVQGKAKKRNQKKKKKSTPKTSAATTQNLEAIWDQVGPELSAVLQGQVEIPSDVTPFDAASDLTMDQQKVEAMKRIQLELKQGNFEQAVGLLRASREIWPENDSFGHTNMAPDEEFLAMREIFMTDIGLPAESAIENGNNEEESEDEEEDPRDIVVPEQTFKFMDFVGRFASPRVLAPVCLLLEHFEKNSHHTNHCAVKILHRVAWDCKMPALLFQASLFRTFQRIFQSSVPEHKELVKFAVFIMRKFTEMAKKNKKIFMEILFWKSKKEEEELENGYGNVKSKSHSAKNVWQEEQEDELRRLAAEYERDTPEPDAVAWIMKNMIDQTRSRKAVIKKLKELYLVVGNIKPKPVSNTVEFSEEEIAELRSLFEQYKNAQDPMTCILGRLSTPRSRKTVLNKMLELEIITNKKEVYKKKAKGESKKKKDKSEKEKLWGQRSDDESIYDSWSDDDGDSTHKSRTTKKAQRTLVQPSLAQMCCNLQRVADAEMQEALEWLKVSLQEVLDDLDDNGDDEEGIALLPLTAPCIQAMDNPTFLQLLDILSIDKPTDQETYWRIPGRWKAADLTRRIGLIKDALEGTLPNVNPEDVEEHVKFPGIPRATQESPSGKKKKLTKKRPKKITREDGNEISRNSFNDSSSDSDDEKSDRKQVYSQSRSDKHLQSGRRQSVEGSHSEDESVKSSESRNEDLISDKENTDGNTSITVPRKNCQVSSKGNSNNRRNKLIINSDSENDEMIVTSTQKKVIFIEKITYLLQELVTVQIQKLTAGH</sequence>
<dbReference type="Pfam" id="PF26019">
    <property type="entry name" value="HTH_TIMELESS"/>
    <property type="match status" value="2"/>
</dbReference>
<feature type="region of interest" description="Disordered" evidence="5">
    <location>
        <begin position="941"/>
        <end position="960"/>
    </location>
</feature>
<dbReference type="InterPro" id="IPR007725">
    <property type="entry name" value="TIMELESS_C"/>
</dbReference>
<evidence type="ECO:0000313" key="8">
    <source>
        <dbReference type="EMBL" id="JAS72707.1"/>
    </source>
</evidence>
<protein>
    <recommendedName>
        <fullName evidence="9">Timeless N-terminal domain-containing protein</fullName>
    </recommendedName>
</protein>
<dbReference type="InterPro" id="IPR044998">
    <property type="entry name" value="Timeless"/>
</dbReference>
<reference evidence="8" key="1">
    <citation type="submission" date="2015-11" db="EMBL/GenBank/DDBJ databases">
        <title>De novo transcriptome assembly of four potential Pierce s Disease insect vectors from Arizona vineyards.</title>
        <authorList>
            <person name="Tassone E.E."/>
        </authorList>
    </citation>
    <scope>NUCLEOTIDE SEQUENCE</scope>
</reference>